<sequence>MFRMPIFQVRGAFKVDHKDRRFTKIVESNSEKNAIEKVYSLLGSEHRLKRGKIRIEEVVILD</sequence>
<comment type="caution">
    <text evidence="5">The sequence shown here is derived from an EMBL/GenBank/DDBJ whole genome shotgun (WGS) entry which is preliminary data.</text>
</comment>
<dbReference type="InterPro" id="IPR023573">
    <property type="entry name" value="Ribosomal_eL20_dom"/>
</dbReference>
<dbReference type="GO" id="GO:0070180">
    <property type="term" value="F:large ribosomal subunit rRNA binding"/>
    <property type="evidence" value="ECO:0007669"/>
    <property type="project" value="UniProtKB-UniRule"/>
</dbReference>
<proteinExistence type="inferred from homology"/>
<reference evidence="5" key="1">
    <citation type="submission" date="2016-05" db="EMBL/GenBank/DDBJ databases">
        <title>Microbial consortia oxidize butane by reversing methanogenesis.</title>
        <authorList>
            <person name="Laso-Perez R."/>
            <person name="Richter M."/>
            <person name="Wegener G."/>
            <person name="Musat F."/>
        </authorList>
    </citation>
    <scope>NUCLEOTIDE SEQUENCE [LARGE SCALE GENOMIC DNA]</scope>
    <source>
        <strain evidence="5">BOX1</strain>
    </source>
</reference>
<dbReference type="GO" id="GO:0005840">
    <property type="term" value="C:ribosome"/>
    <property type="evidence" value="ECO:0007669"/>
    <property type="project" value="UniProtKB-KW"/>
</dbReference>
<evidence type="ECO:0000256" key="2">
    <source>
        <dbReference type="ARBA" id="ARBA00023274"/>
    </source>
</evidence>
<evidence type="ECO:0000256" key="1">
    <source>
        <dbReference type="ARBA" id="ARBA00022980"/>
    </source>
</evidence>
<dbReference type="Gene3D" id="3.10.20.10">
    <property type="match status" value="1"/>
</dbReference>
<keyword evidence="3" id="KW-0694">RNA-binding</keyword>
<comment type="similarity">
    <text evidence="3">Belongs to the eukaryotic ribosomal protein eL20 family.</text>
</comment>
<dbReference type="InterPro" id="IPR028877">
    <property type="entry name" value="Ribosomal_eL20"/>
</dbReference>
<dbReference type="GO" id="GO:0006412">
    <property type="term" value="P:translation"/>
    <property type="evidence" value="ECO:0007669"/>
    <property type="project" value="UniProtKB-UniRule"/>
</dbReference>
<dbReference type="EMBL" id="LYOR01000011">
    <property type="protein sequence ID" value="OFV65527.1"/>
    <property type="molecule type" value="Genomic_DNA"/>
</dbReference>
<dbReference type="SUPFAM" id="SSF160374">
    <property type="entry name" value="RplX-like"/>
    <property type="match status" value="1"/>
</dbReference>
<gene>
    <name evidence="3" type="primary">rpl18a</name>
    <name evidence="3" type="synonym">rpl20e</name>
    <name evidence="3" type="synonym">rplX</name>
    <name evidence="5" type="ORF">SBU_001557</name>
</gene>
<keyword evidence="6" id="KW-1185">Reference proteome</keyword>
<evidence type="ECO:0000259" key="4">
    <source>
        <dbReference type="Pfam" id="PF01775"/>
    </source>
</evidence>
<keyword evidence="3" id="KW-0699">rRNA-binding</keyword>
<keyword evidence="2 3" id="KW-0687">Ribonucleoprotein</keyword>
<dbReference type="Proteomes" id="UP000185779">
    <property type="component" value="Unassembled WGS sequence"/>
</dbReference>
<evidence type="ECO:0000256" key="3">
    <source>
        <dbReference type="HAMAP-Rule" id="MF_00273"/>
    </source>
</evidence>
<dbReference type="STRING" id="1839936.SBU_001557"/>
<dbReference type="GO" id="GO:0003735">
    <property type="term" value="F:structural constituent of ribosome"/>
    <property type="evidence" value="ECO:0007669"/>
    <property type="project" value="InterPro"/>
</dbReference>
<dbReference type="AlphaFoldDB" id="A0A1F2P2R2"/>
<dbReference type="HAMAP" id="MF_00273">
    <property type="entry name" value="Ribosomal_eL20"/>
    <property type="match status" value="1"/>
</dbReference>
<keyword evidence="1 3" id="KW-0689">Ribosomal protein</keyword>
<protein>
    <recommendedName>
        <fullName evidence="3">Large ribosomal subunit protein eL20</fullName>
    </recommendedName>
</protein>
<feature type="domain" description="Large ribosomal subunit protein eL20" evidence="4">
    <location>
        <begin position="5"/>
        <end position="58"/>
    </location>
</feature>
<dbReference type="NCBIfam" id="NF001981">
    <property type="entry name" value="PRK00773.1-1"/>
    <property type="match status" value="1"/>
</dbReference>
<accession>A0A1F2P2R2</accession>
<name>A0A1F2P2R2_9EURY</name>
<dbReference type="GO" id="GO:1990904">
    <property type="term" value="C:ribonucleoprotein complex"/>
    <property type="evidence" value="ECO:0007669"/>
    <property type="project" value="UniProtKB-KW"/>
</dbReference>
<dbReference type="Pfam" id="PF01775">
    <property type="entry name" value="Ribosomal_L18A"/>
    <property type="match status" value="1"/>
</dbReference>
<organism evidence="5 6">
    <name type="scientific">Candidatus Syntropharchaeum butanivorans</name>
    <dbReference type="NCBI Taxonomy" id="1839936"/>
    <lineage>
        <taxon>Archaea</taxon>
        <taxon>Methanobacteriati</taxon>
        <taxon>Methanobacteriota</taxon>
        <taxon>Stenosarchaea group</taxon>
        <taxon>Methanomicrobia</taxon>
        <taxon>Methanosarcinales</taxon>
        <taxon>ANME-2 cluster</taxon>
        <taxon>Candidatus Syntropharchaeum</taxon>
    </lineage>
</organism>
<evidence type="ECO:0000313" key="6">
    <source>
        <dbReference type="Proteomes" id="UP000185779"/>
    </source>
</evidence>
<evidence type="ECO:0000313" key="5">
    <source>
        <dbReference type="EMBL" id="OFV65527.1"/>
    </source>
</evidence>
<comment type="subunit">
    <text evidence="3">Part of the 50S ribosomal subunit. Binds 23S rRNA.</text>
</comment>